<dbReference type="RefSeq" id="WP_110438581.1">
    <property type="nucleotide sequence ID" value="NZ_CP046393.1"/>
</dbReference>
<comment type="caution">
    <text evidence="1">The sequence shown here is derived from an EMBL/GenBank/DDBJ whole genome shotgun (WGS) entry which is preliminary data.</text>
</comment>
<sequence length="86" mass="9583">MINYRSILILFTGLLLNACNPEMGRLPLESDVGCLRKELSSPDHPSFHMAANFCQKTKNHILQPLNLKNAPDLQKKAEKAGIAYCS</sequence>
<name>A0A318N316_9PROT</name>
<dbReference type="AlphaFoldDB" id="A0A318N316"/>
<evidence type="ECO:0000313" key="2">
    <source>
        <dbReference type="Proteomes" id="UP000247565"/>
    </source>
</evidence>
<dbReference type="OrthoDB" id="7222665at2"/>
<keyword evidence="2" id="KW-1185">Reference proteome</keyword>
<dbReference type="EMBL" id="QGLT01000001">
    <property type="protein sequence ID" value="PXZ02063.1"/>
    <property type="molecule type" value="Genomic_DNA"/>
</dbReference>
<proteinExistence type="predicted"/>
<dbReference type="Proteomes" id="UP000247565">
    <property type="component" value="Unassembled WGS sequence"/>
</dbReference>
<organism evidence="1 2">
    <name type="scientific">Commensalibacter melissae</name>
    <dbReference type="NCBI Taxonomy" id="2070537"/>
    <lineage>
        <taxon>Bacteria</taxon>
        <taxon>Pseudomonadati</taxon>
        <taxon>Pseudomonadota</taxon>
        <taxon>Alphaproteobacteria</taxon>
        <taxon>Acetobacterales</taxon>
        <taxon>Acetobacteraceae</taxon>
    </lineage>
</organism>
<evidence type="ECO:0000313" key="1">
    <source>
        <dbReference type="EMBL" id="PXZ02063.1"/>
    </source>
</evidence>
<accession>A0A318N316</accession>
<gene>
    <name evidence="1" type="ORF">DK869_03470</name>
</gene>
<reference evidence="1 2" key="1">
    <citation type="submission" date="2018-05" db="EMBL/GenBank/DDBJ databases">
        <title>Reference genomes for bee gut microbiota database.</title>
        <authorList>
            <person name="Ellegaard K.M."/>
        </authorList>
    </citation>
    <scope>NUCLEOTIDE SEQUENCE [LARGE SCALE GENOMIC DNA]</scope>
    <source>
        <strain evidence="1 2">ESL0284</strain>
    </source>
</reference>
<protein>
    <submittedName>
        <fullName evidence="1">Uncharacterized protein</fullName>
    </submittedName>
</protein>